<evidence type="ECO:0000313" key="1">
    <source>
        <dbReference type="EMBL" id="QZD96217.1"/>
    </source>
</evidence>
<evidence type="ECO:0000313" key="2">
    <source>
        <dbReference type="Proteomes" id="UP000824321"/>
    </source>
</evidence>
<proteinExistence type="predicted"/>
<accession>A0ABX9A8V4</accession>
<dbReference type="Proteomes" id="UP000824321">
    <property type="component" value="Chromosome"/>
</dbReference>
<name>A0ABX9A8V4_9SPHN</name>
<protein>
    <submittedName>
        <fullName evidence="1">Helix-turn-helix domain-containing protein</fullName>
    </submittedName>
</protein>
<organism evidence="1 2">
    <name type="scientific">Qipengyuania gelatinilytica</name>
    <dbReference type="NCBI Taxonomy" id="2867231"/>
    <lineage>
        <taxon>Bacteria</taxon>
        <taxon>Pseudomonadati</taxon>
        <taxon>Pseudomonadota</taxon>
        <taxon>Alphaproteobacteria</taxon>
        <taxon>Sphingomonadales</taxon>
        <taxon>Erythrobacteraceae</taxon>
        <taxon>Qipengyuania</taxon>
    </lineage>
</organism>
<gene>
    <name evidence="1" type="ORF">K3136_05875</name>
</gene>
<keyword evidence="2" id="KW-1185">Reference proteome</keyword>
<reference evidence="1 2" key="1">
    <citation type="submission" date="2021-08" db="EMBL/GenBank/DDBJ databases">
        <title>Comparative Genomics Analysis of the Genus Qipengyuania Reveals Extensive Genetic Diversity and Metabolic Versatility, Including the Description of Fifteen Novel Species.</title>
        <authorList>
            <person name="Liu Y."/>
        </authorList>
    </citation>
    <scope>NUCLEOTIDE SEQUENCE [LARGE SCALE GENOMIC DNA]</scope>
    <source>
        <strain evidence="1 2">1NDH1</strain>
    </source>
</reference>
<dbReference type="EMBL" id="CP081294">
    <property type="protein sequence ID" value="QZD96217.1"/>
    <property type="molecule type" value="Genomic_DNA"/>
</dbReference>
<dbReference type="RefSeq" id="WP_221431941.1">
    <property type="nucleotide sequence ID" value="NZ_CP081294.1"/>
</dbReference>
<sequence>MAEAASIHEDGLVTLLRKVVRQELRAEADRQSFASASPWMNREAVMSYLSISSTKLHELTVERSMARDSEKDKVFPPRYGEGRNIRYNRDEIDAWMRRQAQ</sequence>